<evidence type="ECO:0000313" key="10">
    <source>
        <dbReference type="Proteomes" id="UP000231267"/>
    </source>
</evidence>
<dbReference type="InterPro" id="IPR029057">
    <property type="entry name" value="PRTase-like"/>
</dbReference>
<gene>
    <name evidence="7" type="primary">pyrE</name>
    <name evidence="9" type="ORF">COW11_03040</name>
</gene>
<dbReference type="NCBIfam" id="TIGR01367">
    <property type="entry name" value="pyrE_Therm"/>
    <property type="match status" value="1"/>
</dbReference>
<name>A0A2J0LKC0_9BACT</name>
<evidence type="ECO:0000256" key="6">
    <source>
        <dbReference type="ARBA" id="ARBA00022975"/>
    </source>
</evidence>
<evidence type="ECO:0000256" key="5">
    <source>
        <dbReference type="ARBA" id="ARBA00022842"/>
    </source>
</evidence>
<dbReference type="Proteomes" id="UP000231267">
    <property type="component" value="Unassembled WGS sequence"/>
</dbReference>
<dbReference type="CDD" id="cd06223">
    <property type="entry name" value="PRTases_typeI"/>
    <property type="match status" value="1"/>
</dbReference>
<dbReference type="GO" id="GO:0004588">
    <property type="term" value="F:orotate phosphoribosyltransferase activity"/>
    <property type="evidence" value="ECO:0007669"/>
    <property type="project" value="UniProtKB-UniRule"/>
</dbReference>
<dbReference type="InterPro" id="IPR000836">
    <property type="entry name" value="PRTase_dom"/>
</dbReference>
<comment type="caution">
    <text evidence="9">The sequence shown here is derived from an EMBL/GenBank/DDBJ whole genome shotgun (WGS) entry which is preliminary data.</text>
</comment>
<comment type="subunit">
    <text evidence="7">Homodimer.</text>
</comment>
<dbReference type="AlphaFoldDB" id="A0A2J0LKC0"/>
<feature type="binding site" evidence="7">
    <location>
        <position position="100"/>
    </location>
    <ligand>
        <name>5-phospho-alpha-D-ribose 1-diphosphate</name>
        <dbReference type="ChEBI" id="CHEBI:58017"/>
        <note>ligand shared between dimeric partners</note>
    </ligand>
</feature>
<keyword evidence="5 7" id="KW-0460">Magnesium</keyword>
<evidence type="ECO:0000256" key="1">
    <source>
        <dbReference type="ARBA" id="ARBA00004889"/>
    </source>
</evidence>
<evidence type="ECO:0000256" key="3">
    <source>
        <dbReference type="ARBA" id="ARBA00022676"/>
    </source>
</evidence>
<sequence>MTQEEVLKIFKEKNALLEGHFKLSSGLHSEKYLQCALVLQYPDIAEKFAKALAGEFKGVKIDVVAGPALGGVTLAYEIARQLAVNGILFTGGVRGIFTERQDSKMVLRRGFGIKKGEKVLVVEDVVTTGLSTNEVIEVIAAQGGKVAGVASIIDRSTGKAKFEVPFKSLAKIDVKTYEEHNCPLCKQGLPLTKPGSRK</sequence>
<comment type="caution">
    <text evidence="7">Lacks conserved residue(s) required for the propagation of feature annotation.</text>
</comment>
<evidence type="ECO:0000256" key="4">
    <source>
        <dbReference type="ARBA" id="ARBA00022679"/>
    </source>
</evidence>
<proteinExistence type="inferred from homology"/>
<dbReference type="PANTHER" id="PTHR19278">
    <property type="entry name" value="OROTATE PHOSPHORIBOSYLTRANSFERASE"/>
    <property type="match status" value="1"/>
</dbReference>
<feature type="binding site" description="in other chain" evidence="7">
    <location>
        <begin position="123"/>
        <end position="131"/>
    </location>
    <ligand>
        <name>5-phospho-alpha-D-ribose 1-diphosphate</name>
        <dbReference type="ChEBI" id="CHEBI:58017"/>
        <note>ligand shared between dimeric partners</note>
    </ligand>
</feature>
<comment type="pathway">
    <text evidence="1 7">Pyrimidine metabolism; UMP biosynthesis via de novo pathway; UMP from orotate: step 1/2.</text>
</comment>
<feature type="binding site" evidence="7">
    <location>
        <position position="127"/>
    </location>
    <ligand>
        <name>orotate</name>
        <dbReference type="ChEBI" id="CHEBI:30839"/>
    </ligand>
</feature>
<dbReference type="InterPro" id="IPR023031">
    <property type="entry name" value="OPRT"/>
</dbReference>
<dbReference type="EMBL" id="PFGP01000068">
    <property type="protein sequence ID" value="PIW66490.1"/>
    <property type="molecule type" value="Genomic_DNA"/>
</dbReference>
<dbReference type="SUPFAM" id="SSF53271">
    <property type="entry name" value="PRTase-like"/>
    <property type="match status" value="1"/>
</dbReference>
<comment type="similarity">
    <text evidence="7">Belongs to the purine/pyrimidine phosphoribosyltransferase family. PyrE subfamily.</text>
</comment>
<dbReference type="EC" id="2.4.2.10" evidence="2 7"/>
<dbReference type="HAMAP" id="MF_01208">
    <property type="entry name" value="PyrE"/>
    <property type="match status" value="1"/>
</dbReference>
<keyword evidence="4 7" id="KW-0808">Transferase</keyword>
<evidence type="ECO:0000259" key="8">
    <source>
        <dbReference type="Pfam" id="PF00156"/>
    </source>
</evidence>
<dbReference type="GO" id="GO:0044205">
    <property type="term" value="P:'de novo' UMP biosynthetic process"/>
    <property type="evidence" value="ECO:0007669"/>
    <property type="project" value="UniProtKB-UniRule"/>
</dbReference>
<dbReference type="GO" id="GO:0019856">
    <property type="term" value="P:pyrimidine nucleobase biosynthetic process"/>
    <property type="evidence" value="ECO:0007669"/>
    <property type="project" value="InterPro"/>
</dbReference>
<dbReference type="UniPathway" id="UPA00070">
    <property type="reaction ID" value="UER00119"/>
</dbReference>
<evidence type="ECO:0000313" key="9">
    <source>
        <dbReference type="EMBL" id="PIW66490.1"/>
    </source>
</evidence>
<dbReference type="Pfam" id="PF00156">
    <property type="entry name" value="Pribosyltran"/>
    <property type="match status" value="1"/>
</dbReference>
<dbReference type="Gene3D" id="3.40.50.2020">
    <property type="match status" value="1"/>
</dbReference>
<dbReference type="PANTHER" id="PTHR19278:SF9">
    <property type="entry name" value="URIDINE 5'-MONOPHOSPHATE SYNTHASE"/>
    <property type="match status" value="1"/>
</dbReference>
<comment type="catalytic activity">
    <reaction evidence="7">
        <text>orotidine 5'-phosphate + diphosphate = orotate + 5-phospho-alpha-D-ribose 1-diphosphate</text>
        <dbReference type="Rhea" id="RHEA:10380"/>
        <dbReference type="ChEBI" id="CHEBI:30839"/>
        <dbReference type="ChEBI" id="CHEBI:33019"/>
        <dbReference type="ChEBI" id="CHEBI:57538"/>
        <dbReference type="ChEBI" id="CHEBI:58017"/>
        <dbReference type="EC" id="2.4.2.10"/>
    </reaction>
</comment>
<feature type="domain" description="Phosphoribosyltransferase" evidence="8">
    <location>
        <begin position="44"/>
        <end position="178"/>
    </location>
</feature>
<accession>A0A2J0LKC0</accession>
<organism evidence="9 10">
    <name type="scientific">Candidatus Taenaricola geysiri</name>
    <dbReference type="NCBI Taxonomy" id="1974752"/>
    <lineage>
        <taxon>Bacteria</taxon>
        <taxon>Pseudomonadati</taxon>
        <taxon>Candidatus Omnitrophota</taxon>
        <taxon>Candidatus Taenaricola</taxon>
    </lineage>
</organism>
<feature type="binding site" evidence="7">
    <location>
        <position position="155"/>
    </location>
    <ligand>
        <name>orotate</name>
        <dbReference type="ChEBI" id="CHEBI:30839"/>
    </ligand>
</feature>
<keyword evidence="6 7" id="KW-0665">Pyrimidine biosynthesis</keyword>
<protein>
    <recommendedName>
        <fullName evidence="2 7">Orotate phosphoribosyltransferase</fullName>
        <shortName evidence="7">OPRT</shortName>
        <shortName evidence="7">OPRTase</shortName>
        <ecNumber evidence="2 7">2.4.2.10</ecNumber>
    </recommendedName>
</protein>
<comment type="function">
    <text evidence="7">Catalyzes the transfer of a ribosyl phosphate group from 5-phosphoribose 1-diphosphate to orotate, leading to the formation of orotidine monophosphate (OMP).</text>
</comment>
<evidence type="ECO:0000256" key="2">
    <source>
        <dbReference type="ARBA" id="ARBA00011971"/>
    </source>
</evidence>
<comment type="cofactor">
    <cofactor evidence="7">
        <name>Mg(2+)</name>
        <dbReference type="ChEBI" id="CHEBI:18420"/>
    </cofactor>
</comment>
<reference evidence="9 10" key="1">
    <citation type="submission" date="2017-09" db="EMBL/GenBank/DDBJ databases">
        <title>Depth-based differentiation of microbial function through sediment-hosted aquifers and enrichment of novel symbionts in the deep terrestrial subsurface.</title>
        <authorList>
            <person name="Probst A.J."/>
            <person name="Ladd B."/>
            <person name="Jarett J.K."/>
            <person name="Geller-Mcgrath D.E."/>
            <person name="Sieber C.M."/>
            <person name="Emerson J.B."/>
            <person name="Anantharaman K."/>
            <person name="Thomas B.C."/>
            <person name="Malmstrom R."/>
            <person name="Stieglmeier M."/>
            <person name="Klingl A."/>
            <person name="Woyke T."/>
            <person name="Ryan C.M."/>
            <person name="Banfield J.F."/>
        </authorList>
    </citation>
    <scope>NUCLEOTIDE SEQUENCE [LARGE SCALE GENOMIC DNA]</scope>
    <source>
        <strain evidence="9">CG12_big_fil_rev_8_21_14_0_65_43_15</strain>
    </source>
</reference>
<evidence type="ECO:0000256" key="7">
    <source>
        <dbReference type="HAMAP-Rule" id="MF_01208"/>
    </source>
</evidence>
<dbReference type="GO" id="GO:0000287">
    <property type="term" value="F:magnesium ion binding"/>
    <property type="evidence" value="ECO:0007669"/>
    <property type="project" value="UniProtKB-UniRule"/>
</dbReference>
<keyword evidence="3 7" id="KW-0328">Glycosyltransferase</keyword>
<dbReference type="InterPro" id="IPR006273">
    <property type="entry name" value="Orotate_PRibTrfase_bac"/>
</dbReference>